<keyword evidence="4" id="KW-1185">Reference proteome</keyword>
<proteinExistence type="predicted"/>
<feature type="transmembrane region" description="Helical" evidence="1">
    <location>
        <begin position="79"/>
        <end position="97"/>
    </location>
</feature>
<reference evidence="3 4" key="1">
    <citation type="submission" date="2021-06" db="EMBL/GenBank/DDBJ databases">
        <title>Complete genome of Haloferula helveola possessing various polysaccharide degrading enzymes.</title>
        <authorList>
            <person name="Takami H."/>
            <person name="Huang C."/>
            <person name="Hamasaki K."/>
        </authorList>
    </citation>
    <scope>NUCLEOTIDE SEQUENCE [LARGE SCALE GENOMIC DNA]</scope>
    <source>
        <strain evidence="3 4">CN-1</strain>
    </source>
</reference>
<organism evidence="3 4">
    <name type="scientific">Haloferula helveola</name>
    <dbReference type="NCBI Taxonomy" id="490095"/>
    <lineage>
        <taxon>Bacteria</taxon>
        <taxon>Pseudomonadati</taxon>
        <taxon>Verrucomicrobiota</taxon>
        <taxon>Verrucomicrobiia</taxon>
        <taxon>Verrucomicrobiales</taxon>
        <taxon>Verrucomicrobiaceae</taxon>
        <taxon>Haloferula</taxon>
    </lineage>
</organism>
<keyword evidence="1" id="KW-1133">Transmembrane helix</keyword>
<dbReference type="PANTHER" id="PTHR42208:SF1">
    <property type="entry name" value="HEAVY METAL TRANSPORTER"/>
    <property type="match status" value="1"/>
</dbReference>
<gene>
    <name evidence="3" type="ORF">HAHE_39630</name>
</gene>
<name>A0ABN6H8T8_9BACT</name>
<evidence type="ECO:0000313" key="4">
    <source>
        <dbReference type="Proteomes" id="UP001374893"/>
    </source>
</evidence>
<dbReference type="PANTHER" id="PTHR42208">
    <property type="entry name" value="HEAVY METAL TRANSPORTER-RELATED"/>
    <property type="match status" value="1"/>
</dbReference>
<dbReference type="InterPro" id="IPR039447">
    <property type="entry name" value="UreH-like_TM_dom"/>
</dbReference>
<feature type="domain" description="Urease accessory protein UreH-like transmembrane" evidence="2">
    <location>
        <begin position="9"/>
        <end position="206"/>
    </location>
</feature>
<evidence type="ECO:0000259" key="2">
    <source>
        <dbReference type="Pfam" id="PF13386"/>
    </source>
</evidence>
<sequence>MEATTTLGALAIGLATSVHCAGMCGPIACGVGTMAKTEGERLVATSLYHSTRLAAYAVIGAICGALGREPLSWFFDSPAIVLPWALAVALLLVATGLDKRIPRPAILTRITARARLKLRSFSAPAAAAAMGGLTPFLPCGPLYAVFIALMASGSAVHGAEAALAFGLGTVPLLWLAQSQFHRLRVRLGPLGIARLQRGLALVAALILIWRMHDTIPGAEPLPAEELPSCCH</sequence>
<dbReference type="Proteomes" id="UP001374893">
    <property type="component" value="Chromosome"/>
</dbReference>
<evidence type="ECO:0000313" key="3">
    <source>
        <dbReference type="EMBL" id="BCX50055.1"/>
    </source>
</evidence>
<keyword evidence="1" id="KW-0812">Transmembrane</keyword>
<dbReference type="Pfam" id="PF13386">
    <property type="entry name" value="DsbD_2"/>
    <property type="match status" value="1"/>
</dbReference>
<feature type="transmembrane region" description="Helical" evidence="1">
    <location>
        <begin position="143"/>
        <end position="174"/>
    </location>
</feature>
<accession>A0ABN6H8T8</accession>
<protein>
    <submittedName>
        <fullName evidence="3">Cytochrome biogenesis membrane protein</fullName>
    </submittedName>
</protein>
<keyword evidence="1" id="KW-0472">Membrane</keyword>
<dbReference type="RefSeq" id="WP_338686952.1">
    <property type="nucleotide sequence ID" value="NZ_AP024702.1"/>
</dbReference>
<evidence type="ECO:0000256" key="1">
    <source>
        <dbReference type="SAM" id="Phobius"/>
    </source>
</evidence>
<dbReference type="EMBL" id="AP024702">
    <property type="protein sequence ID" value="BCX50055.1"/>
    <property type="molecule type" value="Genomic_DNA"/>
</dbReference>
<feature type="transmembrane region" description="Helical" evidence="1">
    <location>
        <begin position="118"/>
        <end position="137"/>
    </location>
</feature>